<gene>
    <name evidence="2" type="ORF">HBF26_06975</name>
</gene>
<sequence>MEKMIRTALAALLVAAPLAATAETGSSQAARSGHNGNGVLVAGGGSCGVTDLAAFAQFIAGRPTVSAFQAAYGCVNLVLPGDFSTRELRHDNSRYFAEVDSFGRIVGGYFE</sequence>
<feature type="chain" id="PRO_5046325013" evidence="1">
    <location>
        <begin position="23"/>
        <end position="111"/>
    </location>
</feature>
<dbReference type="EMBL" id="JAAQQR010000003">
    <property type="protein sequence ID" value="NID04622.1"/>
    <property type="molecule type" value="Genomic_DNA"/>
</dbReference>
<evidence type="ECO:0000313" key="2">
    <source>
        <dbReference type="EMBL" id="NID04622.1"/>
    </source>
</evidence>
<dbReference type="RefSeq" id="WP_167124477.1">
    <property type="nucleotide sequence ID" value="NZ_JAAQQR010000003.1"/>
</dbReference>
<proteinExistence type="predicted"/>
<evidence type="ECO:0000313" key="3">
    <source>
        <dbReference type="Proteomes" id="UP001429601"/>
    </source>
</evidence>
<comment type="caution">
    <text evidence="2">The sequence shown here is derived from an EMBL/GenBank/DDBJ whole genome shotgun (WGS) entry which is preliminary data.</text>
</comment>
<name>A0ABX0Q4G8_9GAMM</name>
<reference evidence="2 3" key="1">
    <citation type="journal article" date="2011" name="Curr. Microbiol.">
        <title>Luteibacter jiangsuensis sp. nov.: a methamidophos-degrading bacterium isolated from a methamidophos-manufacturing factory.</title>
        <authorList>
            <person name="Wang L."/>
            <person name="Wang G.L."/>
            <person name="Li S.P."/>
            <person name="Jiang J.D."/>
        </authorList>
    </citation>
    <scope>NUCLEOTIDE SEQUENCE [LARGE SCALE GENOMIC DNA]</scope>
    <source>
        <strain evidence="2 3">CGMCC 1.10133</strain>
    </source>
</reference>
<protein>
    <submittedName>
        <fullName evidence="2">Uncharacterized protein</fullName>
    </submittedName>
</protein>
<accession>A0ABX0Q4G8</accession>
<keyword evidence="1" id="KW-0732">Signal</keyword>
<keyword evidence="3" id="KW-1185">Reference proteome</keyword>
<dbReference type="Proteomes" id="UP001429601">
    <property type="component" value="Unassembled WGS sequence"/>
</dbReference>
<evidence type="ECO:0000256" key="1">
    <source>
        <dbReference type="SAM" id="SignalP"/>
    </source>
</evidence>
<organism evidence="2 3">
    <name type="scientific">Luteibacter jiangsuensis</name>
    <dbReference type="NCBI Taxonomy" id="637577"/>
    <lineage>
        <taxon>Bacteria</taxon>
        <taxon>Pseudomonadati</taxon>
        <taxon>Pseudomonadota</taxon>
        <taxon>Gammaproteobacteria</taxon>
        <taxon>Lysobacterales</taxon>
        <taxon>Rhodanobacteraceae</taxon>
        <taxon>Luteibacter</taxon>
    </lineage>
</organism>
<feature type="signal peptide" evidence="1">
    <location>
        <begin position="1"/>
        <end position="22"/>
    </location>
</feature>